<dbReference type="Proteomes" id="UP000274556">
    <property type="component" value="Unassembled WGS sequence"/>
</dbReference>
<dbReference type="AlphaFoldDB" id="A0A495VAW4"/>
<keyword evidence="2" id="KW-1185">Reference proteome</keyword>
<proteinExistence type="predicted"/>
<gene>
    <name evidence="1" type="ORF">BDD21_3061</name>
</gene>
<protein>
    <submittedName>
        <fullName evidence="1">YD repeat-containing protein</fullName>
    </submittedName>
</protein>
<comment type="caution">
    <text evidence="1">The sequence shown here is derived from an EMBL/GenBank/DDBJ whole genome shotgun (WGS) entry which is preliminary data.</text>
</comment>
<sequence>MRHAILDCAVGDFEAQFDLQALRGEISFALPGEACVTVYVPGRPTAAMITLAQTLEQDYDALGRTVRVQVKSDD</sequence>
<evidence type="ECO:0000313" key="2">
    <source>
        <dbReference type="Proteomes" id="UP000274556"/>
    </source>
</evidence>
<reference evidence="1 2" key="1">
    <citation type="submission" date="2018-10" db="EMBL/GenBank/DDBJ databases">
        <title>Genomic Encyclopedia of Archaeal and Bacterial Type Strains, Phase II (KMG-II): from individual species to whole genera.</title>
        <authorList>
            <person name="Goeker M."/>
        </authorList>
    </citation>
    <scope>NUCLEOTIDE SEQUENCE [LARGE SCALE GENOMIC DNA]</scope>
    <source>
        <strain evidence="1 2">DSM 235</strain>
    </source>
</reference>
<accession>A0A495VAW4</accession>
<dbReference type="EMBL" id="RBXL01000001">
    <property type="protein sequence ID" value="RKT45595.1"/>
    <property type="molecule type" value="Genomic_DNA"/>
</dbReference>
<evidence type="ECO:0000313" key="1">
    <source>
        <dbReference type="EMBL" id="RKT45595.1"/>
    </source>
</evidence>
<name>A0A495VAW4_9GAMM</name>
<organism evidence="1 2">
    <name type="scientific">Thiocapsa rosea</name>
    <dbReference type="NCBI Taxonomy" id="69360"/>
    <lineage>
        <taxon>Bacteria</taxon>
        <taxon>Pseudomonadati</taxon>
        <taxon>Pseudomonadota</taxon>
        <taxon>Gammaproteobacteria</taxon>
        <taxon>Chromatiales</taxon>
        <taxon>Chromatiaceae</taxon>
        <taxon>Thiocapsa</taxon>
    </lineage>
</organism>